<evidence type="ECO:0000259" key="2">
    <source>
        <dbReference type="PROSITE" id="PS50055"/>
    </source>
</evidence>
<feature type="domain" description="Tyrosine-protein phosphatase" evidence="2">
    <location>
        <begin position="168"/>
        <end position="218"/>
    </location>
</feature>
<dbReference type="InterPro" id="IPR000242">
    <property type="entry name" value="PTP_cat"/>
</dbReference>
<protein>
    <submittedName>
        <fullName evidence="4">Uncharacterized protein</fullName>
    </submittedName>
</protein>
<keyword evidence="5" id="KW-1185">Reference proteome</keyword>
<dbReference type="AlphaFoldDB" id="A0A9P0BP72"/>
<dbReference type="SUPFAM" id="SSF52799">
    <property type="entry name" value="(Phosphotyrosine protein) phosphatases II"/>
    <property type="match status" value="1"/>
</dbReference>
<dbReference type="Gene3D" id="3.90.190.10">
    <property type="entry name" value="Protein tyrosine phosphatase superfamily"/>
    <property type="match status" value="1"/>
</dbReference>
<feature type="region of interest" description="Disordered" evidence="1">
    <location>
        <begin position="63"/>
        <end position="95"/>
    </location>
</feature>
<feature type="domain" description="Tyrosine specific protein phosphatases" evidence="3">
    <location>
        <begin position="167"/>
        <end position="223"/>
    </location>
</feature>
<accession>A0A9P0BP72</accession>
<evidence type="ECO:0000313" key="5">
    <source>
        <dbReference type="Proteomes" id="UP001154114"/>
    </source>
</evidence>
<dbReference type="InterPro" id="IPR003595">
    <property type="entry name" value="Tyr_Pase_cat"/>
</dbReference>
<dbReference type="PROSITE" id="PS00383">
    <property type="entry name" value="TYR_PHOSPHATASE_1"/>
    <property type="match status" value="1"/>
</dbReference>
<sequence length="440" mass="48561">MSTSAGTRYTLAECVSWDEQRRVFTNVVGGDLSLPAIVRRMVGGAESWDAVVSFCEGVMSQKETAEREREISTPFPGRRKRTGPRPRFDGPETEARVGCRHAPLRRCTGWLTPQHPVHEARPGRTGPALARGCGTIRIPAVPRAVIPTVVEPDSGSGSEDNVSSLEPPMIVHCSAGVGRTGALVLCELALALLARRQPLYPLDLVRAMRAQRPMCIQNAVSTHTLLLISNIPPPAALPARPGAGHARAETHVHTERGHRSTRSTWCGPCARRDPCAYRTRSVHTHYSLYLTSRRQPLYPLDLVRAMRAQRPMCIQNAVSNNTLLLIFSNIPPPAASHLASTPVRAMRRDPCAYRTRSVHTHYYLYLPSRRQPLYPLDLVRAMRAQRPMCIQNAVSTHTLLLISNIPPPAALPARPGAGHARAETHVHTERGQYTHTTTYI</sequence>
<gene>
    <name evidence="4" type="ORF">CINC_LOCUS3146</name>
</gene>
<evidence type="ECO:0000256" key="1">
    <source>
        <dbReference type="SAM" id="MobiDB-lite"/>
    </source>
</evidence>
<evidence type="ECO:0000313" key="4">
    <source>
        <dbReference type="EMBL" id="CAH0585872.1"/>
    </source>
</evidence>
<dbReference type="GO" id="GO:0004725">
    <property type="term" value="F:protein tyrosine phosphatase activity"/>
    <property type="evidence" value="ECO:0007669"/>
    <property type="project" value="InterPro"/>
</dbReference>
<reference evidence="4" key="1">
    <citation type="submission" date="2021-12" db="EMBL/GenBank/DDBJ databases">
        <authorList>
            <person name="King R."/>
        </authorList>
    </citation>
    <scope>NUCLEOTIDE SEQUENCE</scope>
</reference>
<dbReference type="PROSITE" id="PS50056">
    <property type="entry name" value="TYR_PHOSPHATASE_2"/>
    <property type="match status" value="1"/>
</dbReference>
<dbReference type="InterPro" id="IPR000387">
    <property type="entry name" value="Tyr_Pase_dom"/>
</dbReference>
<dbReference type="SMART" id="SM00404">
    <property type="entry name" value="PTPc_motif"/>
    <property type="match status" value="1"/>
</dbReference>
<dbReference type="PANTHER" id="PTHR45706">
    <property type="entry name" value="TYROSINE-PROTEIN PHOSPHATASE"/>
    <property type="match status" value="1"/>
</dbReference>
<dbReference type="PROSITE" id="PS50055">
    <property type="entry name" value="TYR_PHOSPHATASE_PTP"/>
    <property type="match status" value="1"/>
</dbReference>
<feature type="compositionally biased region" description="Basic and acidic residues" evidence="1">
    <location>
        <begin position="86"/>
        <end position="95"/>
    </location>
</feature>
<dbReference type="PRINTS" id="PR00700">
    <property type="entry name" value="PRTYPHPHTASE"/>
</dbReference>
<dbReference type="Pfam" id="PF00102">
    <property type="entry name" value="Y_phosphatase"/>
    <property type="match status" value="1"/>
</dbReference>
<dbReference type="PANTHER" id="PTHR45706:SF4">
    <property type="entry name" value="TYROSINE-PROTEIN PHOSPHATASE"/>
    <property type="match status" value="1"/>
</dbReference>
<proteinExistence type="predicted"/>
<dbReference type="EMBL" id="LR824017">
    <property type="protein sequence ID" value="CAH0585872.1"/>
    <property type="molecule type" value="Genomic_DNA"/>
</dbReference>
<dbReference type="GO" id="GO:0009653">
    <property type="term" value="P:anatomical structure morphogenesis"/>
    <property type="evidence" value="ECO:0007669"/>
    <property type="project" value="UniProtKB-ARBA"/>
</dbReference>
<dbReference type="GO" id="GO:0048666">
    <property type="term" value="P:neuron development"/>
    <property type="evidence" value="ECO:0007669"/>
    <property type="project" value="UniProtKB-ARBA"/>
</dbReference>
<dbReference type="Proteomes" id="UP001154114">
    <property type="component" value="Chromosome 14"/>
</dbReference>
<dbReference type="InterPro" id="IPR016130">
    <property type="entry name" value="Tyr_Pase_AS"/>
</dbReference>
<evidence type="ECO:0000259" key="3">
    <source>
        <dbReference type="PROSITE" id="PS50056"/>
    </source>
</evidence>
<organism evidence="4 5">
    <name type="scientific">Chrysodeixis includens</name>
    <name type="common">Soybean looper</name>
    <name type="synonym">Pseudoplusia includens</name>
    <dbReference type="NCBI Taxonomy" id="689277"/>
    <lineage>
        <taxon>Eukaryota</taxon>
        <taxon>Metazoa</taxon>
        <taxon>Ecdysozoa</taxon>
        <taxon>Arthropoda</taxon>
        <taxon>Hexapoda</taxon>
        <taxon>Insecta</taxon>
        <taxon>Pterygota</taxon>
        <taxon>Neoptera</taxon>
        <taxon>Endopterygota</taxon>
        <taxon>Lepidoptera</taxon>
        <taxon>Glossata</taxon>
        <taxon>Ditrysia</taxon>
        <taxon>Noctuoidea</taxon>
        <taxon>Noctuidae</taxon>
        <taxon>Plusiinae</taxon>
        <taxon>Chrysodeixis</taxon>
    </lineage>
</organism>
<name>A0A9P0BP72_CHRIL</name>
<dbReference type="OrthoDB" id="7480128at2759"/>
<dbReference type="InterPro" id="IPR029021">
    <property type="entry name" value="Prot-tyrosine_phosphatase-like"/>
</dbReference>